<dbReference type="EMBL" id="BJLF01000001">
    <property type="protein sequence ID" value="GEA49417.1"/>
    <property type="molecule type" value="Genomic_DNA"/>
</dbReference>
<dbReference type="Proteomes" id="UP000318717">
    <property type="component" value="Unassembled WGS sequence"/>
</dbReference>
<organism evidence="1 2">
    <name type="scientific">Vibrio inusitatus NBRC 102082</name>
    <dbReference type="NCBI Taxonomy" id="1219070"/>
    <lineage>
        <taxon>Bacteria</taxon>
        <taxon>Pseudomonadati</taxon>
        <taxon>Pseudomonadota</taxon>
        <taxon>Gammaproteobacteria</taxon>
        <taxon>Vibrionales</taxon>
        <taxon>Vibrionaceae</taxon>
        <taxon>Vibrio</taxon>
    </lineage>
</organism>
<dbReference type="RefSeq" id="WP_167496138.1">
    <property type="nucleotide sequence ID" value="NZ_BJLF01000001.1"/>
</dbReference>
<proteinExistence type="predicted"/>
<gene>
    <name evidence="1" type="ORF">VIN01S_02210</name>
</gene>
<name>A0A4Y3HQW0_9VIBR</name>
<reference evidence="1 2" key="1">
    <citation type="submission" date="2019-06" db="EMBL/GenBank/DDBJ databases">
        <title>Whole genome shotgun sequence of Vibrio inusitatus NBRC 102082.</title>
        <authorList>
            <person name="Hosoyama A."/>
            <person name="Uohara A."/>
            <person name="Ohji S."/>
            <person name="Ichikawa N."/>
        </authorList>
    </citation>
    <scope>NUCLEOTIDE SEQUENCE [LARGE SCALE GENOMIC DNA]</scope>
    <source>
        <strain evidence="1 2">NBRC 102082</strain>
    </source>
</reference>
<protein>
    <submittedName>
        <fullName evidence="1">Uncharacterized protein</fullName>
    </submittedName>
</protein>
<keyword evidence="2" id="KW-1185">Reference proteome</keyword>
<comment type="caution">
    <text evidence="1">The sequence shown here is derived from an EMBL/GenBank/DDBJ whole genome shotgun (WGS) entry which is preliminary data.</text>
</comment>
<sequence length="57" mass="6063">MKNTLQAIAIAESMATTIGANAASIEAVPELNTEQSFYSPEVFVQQDNIPVVEPLGI</sequence>
<evidence type="ECO:0000313" key="1">
    <source>
        <dbReference type="EMBL" id="GEA49417.1"/>
    </source>
</evidence>
<dbReference type="AlphaFoldDB" id="A0A4Y3HQW0"/>
<evidence type="ECO:0000313" key="2">
    <source>
        <dbReference type="Proteomes" id="UP000318717"/>
    </source>
</evidence>
<accession>A0A4Y3HQW0</accession>